<evidence type="ECO:0000313" key="3">
    <source>
        <dbReference type="EMBL" id="PQJ27585.1"/>
    </source>
</evidence>
<name>A0A2S7TXV1_9BACT</name>
<dbReference type="EMBL" id="MQWA01000001">
    <property type="protein sequence ID" value="PQJ27585.1"/>
    <property type="molecule type" value="Genomic_DNA"/>
</dbReference>
<feature type="domain" description="SbsA Ig-like" evidence="2">
    <location>
        <begin position="2"/>
        <end position="95"/>
    </location>
</feature>
<protein>
    <recommendedName>
        <fullName evidence="2">SbsA Ig-like domain-containing protein</fullName>
    </recommendedName>
</protein>
<dbReference type="AlphaFoldDB" id="A0A2S7TXV1"/>
<comment type="caution">
    <text evidence="3">The sequence shown here is derived from an EMBL/GenBank/DDBJ whole genome shotgun (WGS) entry which is preliminary data.</text>
</comment>
<dbReference type="Proteomes" id="UP000239907">
    <property type="component" value="Unassembled WGS sequence"/>
</dbReference>
<organism evidence="3 4">
    <name type="scientific">Rubritalea profundi</name>
    <dbReference type="NCBI Taxonomy" id="1658618"/>
    <lineage>
        <taxon>Bacteria</taxon>
        <taxon>Pseudomonadati</taxon>
        <taxon>Verrucomicrobiota</taxon>
        <taxon>Verrucomicrobiia</taxon>
        <taxon>Verrucomicrobiales</taxon>
        <taxon>Rubritaleaceae</taxon>
        <taxon>Rubritalea</taxon>
    </lineage>
</organism>
<accession>A0A2S7TXV1</accession>
<gene>
    <name evidence="3" type="ORF">BSZ32_03140</name>
</gene>
<evidence type="ECO:0000313" key="4">
    <source>
        <dbReference type="Proteomes" id="UP000239907"/>
    </source>
</evidence>
<evidence type="ECO:0000259" key="2">
    <source>
        <dbReference type="Pfam" id="PF13205"/>
    </source>
</evidence>
<sequence>MATFSEPIALTGLGAITVSEVGGDSSSDFTIDLTSLPDADAGVSVSGAVLTIDPTVNLEFVQDYEVTISNDAIVDLADTPNAYLGTASGDWTFTTIAVDALAPVATVYDPADNAVDVVPNANLVITFDEDVVLNYSVTTLLDEDFESDNGNFALSGAPNDWARGTPNADNDWDLVLTTGNNGSARCWGTVLGAGGTAPYGTITAGSDSILQGPDAGGNGIDLTGVVSAQLQFAAAVDAKTGDTVEVLVREVTTNDLLVTVPAITAPMDADWATYGPFDVSDAAGKNVYLEFRFVGADATYIGLYVDDVNVTGVSPGNNIVLKNLTDSIDTVIPVSDSSRVSVNGAEVTISPAFSCGCRELRRSDRRDRDPQLQRSRLCRYRG</sequence>
<proteinExistence type="predicted"/>
<keyword evidence="1" id="KW-0732">Signal</keyword>
<evidence type="ECO:0000256" key="1">
    <source>
        <dbReference type="ARBA" id="ARBA00022729"/>
    </source>
</evidence>
<dbReference type="InterPro" id="IPR032812">
    <property type="entry name" value="SbsA_Ig"/>
</dbReference>
<keyword evidence="4" id="KW-1185">Reference proteome</keyword>
<dbReference type="Pfam" id="PF13205">
    <property type="entry name" value="Big_5"/>
    <property type="match status" value="1"/>
</dbReference>
<reference evidence="3 4" key="1">
    <citation type="submission" date="2016-12" db="EMBL/GenBank/DDBJ databases">
        <title>Study of bacterial adaptation to deep sea.</title>
        <authorList>
            <person name="Song J."/>
            <person name="Yoshizawa S."/>
            <person name="Kogure K."/>
        </authorList>
    </citation>
    <scope>NUCLEOTIDE SEQUENCE [LARGE SCALE GENOMIC DNA]</scope>
    <source>
        <strain evidence="3 4">SAORIC-165</strain>
    </source>
</reference>